<dbReference type="OrthoDB" id="9810867at2"/>
<evidence type="ECO:0000313" key="10">
    <source>
        <dbReference type="Proteomes" id="UP000279194"/>
    </source>
</evidence>
<keyword evidence="6 7" id="KW-0694">RNA-binding</keyword>
<dbReference type="GO" id="GO:0030677">
    <property type="term" value="C:ribonuclease P complex"/>
    <property type="evidence" value="ECO:0007669"/>
    <property type="project" value="TreeGrafter"/>
</dbReference>
<comment type="caution">
    <text evidence="9">The sequence shown here is derived from an EMBL/GenBank/DDBJ whole genome shotgun (WGS) entry which is preliminary data.</text>
</comment>
<dbReference type="PANTHER" id="PTHR33992">
    <property type="entry name" value="RIBONUCLEASE P PROTEIN COMPONENT"/>
    <property type="match status" value="1"/>
</dbReference>
<sequence length="125" mass="14495">MKKSYRVKRDKDFKLVFQKGTSVANRKFVVYSLPKDQPHFRVGLSVSKKLGNAVVRNRIKRRLRHLVKDLSPHLVTTDFVIIARKGVETLTYQEMKSNLVHVLKLGKLYQNDHQATLSENSFDEA</sequence>
<comment type="similarity">
    <text evidence="7">Belongs to the RnpA family.</text>
</comment>
<keyword evidence="3 7" id="KW-0540">Nuclease</keyword>
<gene>
    <name evidence="7 9" type="primary">rnpA</name>
    <name evidence="9" type="ORF">EAF07_05650</name>
</gene>
<dbReference type="AlphaFoldDB" id="A0A3L9DWU2"/>
<accession>A0A3L9DWU2</accession>
<protein>
    <recommendedName>
        <fullName evidence="7 8">Ribonuclease P protein component</fullName>
        <shortName evidence="7">RNase P protein</shortName>
        <shortName evidence="7">RNaseP protein</shortName>
        <ecNumber evidence="7 8">3.1.26.5</ecNumber>
    </recommendedName>
    <alternativeName>
        <fullName evidence="7">Protein C5</fullName>
    </alternativeName>
</protein>
<evidence type="ECO:0000256" key="1">
    <source>
        <dbReference type="ARBA" id="ARBA00002663"/>
    </source>
</evidence>
<dbReference type="FunFam" id="3.30.230.10:FF:000021">
    <property type="entry name" value="Ribonuclease P protein component"/>
    <property type="match status" value="1"/>
</dbReference>
<dbReference type="Pfam" id="PF00825">
    <property type="entry name" value="Ribonuclease_P"/>
    <property type="match status" value="1"/>
</dbReference>
<dbReference type="GO" id="GO:0042781">
    <property type="term" value="F:3'-tRNA processing endoribonuclease activity"/>
    <property type="evidence" value="ECO:0007669"/>
    <property type="project" value="TreeGrafter"/>
</dbReference>
<keyword evidence="5 7" id="KW-0378">Hydrolase</keyword>
<comment type="subunit">
    <text evidence="7">Consists of a catalytic RNA component (M1 or rnpB) and a protein subunit.</text>
</comment>
<reference evidence="9 10" key="1">
    <citation type="submission" date="2018-10" db="EMBL/GenBank/DDBJ databases">
        <title>Streptococcus hillyeri sp. nov., isolated from equine tracheal sample.</title>
        <authorList>
            <person name="Macfadyen A.C."/>
            <person name="Waller A."/>
            <person name="Paterson G.K."/>
        </authorList>
    </citation>
    <scope>NUCLEOTIDE SEQUENCE [LARGE SCALE GENOMIC DNA]</scope>
    <source>
        <strain evidence="9 10">28462</strain>
    </source>
</reference>
<dbReference type="PANTHER" id="PTHR33992:SF1">
    <property type="entry name" value="RIBONUCLEASE P PROTEIN COMPONENT"/>
    <property type="match status" value="1"/>
</dbReference>
<evidence type="ECO:0000256" key="8">
    <source>
        <dbReference type="NCBIfam" id="TIGR00188"/>
    </source>
</evidence>
<dbReference type="HAMAP" id="MF_00227">
    <property type="entry name" value="RNase_P"/>
    <property type="match status" value="1"/>
</dbReference>
<organism evidence="9 10">
    <name type="scientific">Streptococcus hillyeri</name>
    <dbReference type="NCBI Taxonomy" id="2282420"/>
    <lineage>
        <taxon>Bacteria</taxon>
        <taxon>Bacillati</taxon>
        <taxon>Bacillota</taxon>
        <taxon>Bacilli</taxon>
        <taxon>Lactobacillales</taxon>
        <taxon>Streptococcaceae</taxon>
        <taxon>Streptococcus</taxon>
    </lineage>
</organism>
<dbReference type="NCBIfam" id="TIGR00188">
    <property type="entry name" value="rnpA"/>
    <property type="match status" value="1"/>
</dbReference>
<dbReference type="Gene3D" id="3.30.230.10">
    <property type="match status" value="1"/>
</dbReference>
<dbReference type="InterPro" id="IPR020568">
    <property type="entry name" value="Ribosomal_Su5_D2-typ_SF"/>
</dbReference>
<evidence type="ECO:0000256" key="4">
    <source>
        <dbReference type="ARBA" id="ARBA00022759"/>
    </source>
</evidence>
<evidence type="ECO:0000256" key="2">
    <source>
        <dbReference type="ARBA" id="ARBA00022694"/>
    </source>
</evidence>
<dbReference type="InterPro" id="IPR014721">
    <property type="entry name" value="Ribsml_uS5_D2-typ_fold_subgr"/>
</dbReference>
<dbReference type="EC" id="3.1.26.5" evidence="7 8"/>
<dbReference type="GO" id="GO:0001682">
    <property type="term" value="P:tRNA 5'-leader removal"/>
    <property type="evidence" value="ECO:0007669"/>
    <property type="project" value="UniProtKB-UniRule"/>
</dbReference>
<dbReference type="GO" id="GO:0000049">
    <property type="term" value="F:tRNA binding"/>
    <property type="evidence" value="ECO:0007669"/>
    <property type="project" value="UniProtKB-UniRule"/>
</dbReference>
<dbReference type="SUPFAM" id="SSF54211">
    <property type="entry name" value="Ribosomal protein S5 domain 2-like"/>
    <property type="match status" value="1"/>
</dbReference>
<evidence type="ECO:0000256" key="5">
    <source>
        <dbReference type="ARBA" id="ARBA00022801"/>
    </source>
</evidence>
<keyword evidence="10" id="KW-1185">Reference proteome</keyword>
<keyword evidence="4 7" id="KW-0255">Endonuclease</keyword>
<dbReference type="GO" id="GO:0004526">
    <property type="term" value="F:ribonuclease P activity"/>
    <property type="evidence" value="ECO:0007669"/>
    <property type="project" value="UniProtKB-UniRule"/>
</dbReference>
<dbReference type="InterPro" id="IPR000100">
    <property type="entry name" value="RNase_P"/>
</dbReference>
<dbReference type="RefSeq" id="WP_121835503.1">
    <property type="nucleotide sequence ID" value="NZ_CP163513.1"/>
</dbReference>
<dbReference type="Proteomes" id="UP000279194">
    <property type="component" value="Unassembled WGS sequence"/>
</dbReference>
<comment type="catalytic activity">
    <reaction evidence="7">
        <text>Endonucleolytic cleavage of RNA, removing 5'-extranucleotides from tRNA precursor.</text>
        <dbReference type="EC" id="3.1.26.5"/>
    </reaction>
</comment>
<keyword evidence="2 7" id="KW-0819">tRNA processing</keyword>
<dbReference type="PROSITE" id="PS00648">
    <property type="entry name" value="RIBONUCLEASE_P"/>
    <property type="match status" value="1"/>
</dbReference>
<comment type="function">
    <text evidence="1 7">RNaseP catalyzes the removal of the 5'-leader sequence from pre-tRNA to produce the mature 5'-terminus. It can also cleave other RNA substrates such as 4.5S RNA. The protein component plays an auxiliary but essential role in vivo by binding to the 5'-leader sequence and broadening the substrate specificity of the ribozyme.</text>
</comment>
<evidence type="ECO:0000313" key="9">
    <source>
        <dbReference type="EMBL" id="RLY03260.1"/>
    </source>
</evidence>
<name>A0A3L9DWU2_9STRE</name>
<evidence type="ECO:0000256" key="6">
    <source>
        <dbReference type="ARBA" id="ARBA00022884"/>
    </source>
</evidence>
<evidence type="ECO:0000256" key="3">
    <source>
        <dbReference type="ARBA" id="ARBA00022722"/>
    </source>
</evidence>
<proteinExistence type="inferred from homology"/>
<dbReference type="InterPro" id="IPR020539">
    <property type="entry name" value="RNase_P_CS"/>
</dbReference>
<dbReference type="EMBL" id="RCVM01000009">
    <property type="protein sequence ID" value="RLY03260.1"/>
    <property type="molecule type" value="Genomic_DNA"/>
</dbReference>
<evidence type="ECO:0000256" key="7">
    <source>
        <dbReference type="HAMAP-Rule" id="MF_00227"/>
    </source>
</evidence>